<sequence length="62" mass="6539">MEVILVSNAQSSSPVVMSLSAPHRAAGGRRGWPRHWSVLESEAVARLGGGRDMAVRAGVKEA</sequence>
<reference evidence="2" key="2">
    <citation type="submission" date="2022-06" db="EMBL/GenBank/DDBJ databases">
        <title>Complete genome sequence and characterization of Cupriavidus gilardii QJ1 isolated from contaminating cells.</title>
        <authorList>
            <person name="Qi J."/>
        </authorList>
    </citation>
    <scope>NUCLEOTIDE SEQUENCE</scope>
    <source>
        <strain evidence="2">QJ1</strain>
    </source>
</reference>
<protein>
    <submittedName>
        <fullName evidence="1">Uncharacterized protein</fullName>
    </submittedName>
</protein>
<evidence type="ECO:0000313" key="3">
    <source>
        <dbReference type="Proteomes" id="UP000542973"/>
    </source>
</evidence>
<dbReference type="EMBL" id="JABEMD010000003">
    <property type="protein sequence ID" value="NNH09823.1"/>
    <property type="molecule type" value="Genomic_DNA"/>
</dbReference>
<dbReference type="AlphaFoldDB" id="A0A849B7A3"/>
<dbReference type="Proteomes" id="UP001056648">
    <property type="component" value="Chromosome 1"/>
</dbReference>
<reference evidence="1 3" key="1">
    <citation type="submission" date="2020-05" db="EMBL/GenBank/DDBJ databases">
        <title>MicrobeNet Type strains.</title>
        <authorList>
            <person name="Nicholson A.C."/>
        </authorList>
    </citation>
    <scope>NUCLEOTIDE SEQUENCE [LARGE SCALE GENOMIC DNA]</scope>
    <source>
        <strain evidence="1 3">ATCC 700815</strain>
    </source>
</reference>
<organism evidence="1 3">
    <name type="scientific">Cupriavidus gilardii</name>
    <dbReference type="NCBI Taxonomy" id="82541"/>
    <lineage>
        <taxon>Bacteria</taxon>
        <taxon>Pseudomonadati</taxon>
        <taxon>Pseudomonadota</taxon>
        <taxon>Betaproteobacteria</taxon>
        <taxon>Burkholderiales</taxon>
        <taxon>Burkholderiaceae</taxon>
        <taxon>Cupriavidus</taxon>
    </lineage>
</organism>
<dbReference type="EMBL" id="CP098735">
    <property type="protein sequence ID" value="USE76981.1"/>
    <property type="molecule type" value="Genomic_DNA"/>
</dbReference>
<gene>
    <name evidence="1" type="ORF">HLB16_02875</name>
    <name evidence="2" type="ORF">NDR89_06885</name>
</gene>
<evidence type="ECO:0000313" key="4">
    <source>
        <dbReference type="Proteomes" id="UP001056648"/>
    </source>
</evidence>
<evidence type="ECO:0000313" key="2">
    <source>
        <dbReference type="EMBL" id="USE76981.1"/>
    </source>
</evidence>
<dbReference type="RefSeq" id="WP_144425915.1">
    <property type="nucleotide sequence ID" value="NZ_BAAAEB010000032.1"/>
</dbReference>
<evidence type="ECO:0000313" key="1">
    <source>
        <dbReference type="EMBL" id="NNH09823.1"/>
    </source>
</evidence>
<accession>A0A849B7A3</accession>
<proteinExistence type="predicted"/>
<name>A0A849B7A3_9BURK</name>
<keyword evidence="4" id="KW-1185">Reference proteome</keyword>
<dbReference type="Proteomes" id="UP000542973">
    <property type="component" value="Unassembled WGS sequence"/>
</dbReference>